<organism evidence="2 3">
    <name type="scientific">Vreelandella songnenensis</name>
    <dbReference type="NCBI Taxonomy" id="1176243"/>
    <lineage>
        <taxon>Bacteria</taxon>
        <taxon>Pseudomonadati</taxon>
        <taxon>Pseudomonadota</taxon>
        <taxon>Gammaproteobacteria</taxon>
        <taxon>Oceanospirillales</taxon>
        <taxon>Halomonadaceae</taxon>
        <taxon>Vreelandella</taxon>
    </lineage>
</organism>
<feature type="transmembrane region" description="Helical" evidence="1">
    <location>
        <begin position="214"/>
        <end position="232"/>
    </location>
</feature>
<keyword evidence="3" id="KW-1185">Reference proteome</keyword>
<keyword evidence="1" id="KW-0472">Membrane</keyword>
<evidence type="ECO:0000313" key="3">
    <source>
        <dbReference type="Proteomes" id="UP000237647"/>
    </source>
</evidence>
<dbReference type="Proteomes" id="UP000237647">
    <property type="component" value="Unassembled WGS sequence"/>
</dbReference>
<reference evidence="2 3" key="1">
    <citation type="submission" date="2018-03" db="EMBL/GenBank/DDBJ databases">
        <title>Genomic Encyclopedia of Type Strains, Phase III (KMG-III): the genomes of soil and plant-associated and newly described type strains.</title>
        <authorList>
            <person name="Whitman W."/>
        </authorList>
    </citation>
    <scope>NUCLEOTIDE SEQUENCE [LARGE SCALE GENOMIC DNA]</scope>
    <source>
        <strain evidence="2 3">CGMCC 1.12152</strain>
    </source>
</reference>
<evidence type="ECO:0000256" key="1">
    <source>
        <dbReference type="SAM" id="Phobius"/>
    </source>
</evidence>
<sequence length="504" mass="54774">MEASKTRISGGDTGIMHRIARIADALPHPFIMFLILFLVTLGLSAVMSQWVAPVRHPATDELVQVRSLLSWDGLRFMVTGAVTNFTSFRPLGLVLVMVLALGLIQKTGLADATIRRMLSNVAPSLITPAVIVTSILANLVSDAAIFLIPPLAALMFKTVGRNPIAGIIVAFIAVFAGFSANVFIAGTDLLISGISTEVVQSVRPGYEVSVVSNWFFMCASVPLITLIITVMNDRYVEPMLARFEDQGTEEKGEQDIQLTDRERRALRYTGLAALAYIAAVLLLILPESSGLRNAEGGLLPSPFMSGLVPIIVLFFSLCGIVYGITIGKIKQASDVPRLMEEAMRDMCGFIVIVFMVAQFIAIFNWSNLAIVSAVNGADWLLSINMPTPMALLCFILLAAVVNLFLYSGSAQWALMAPIFLPMLMLVGLEPEAIQAAYRIADSSTNVISPINPYLPLVLAVIHLYNKSFTLGHLLTIAMPYSLAILAGWSSLFFLWYLLELPFGL</sequence>
<feature type="transmembrane region" description="Helical" evidence="1">
    <location>
        <begin position="476"/>
        <end position="498"/>
    </location>
</feature>
<keyword evidence="1" id="KW-1133">Transmembrane helix</keyword>
<feature type="transmembrane region" description="Helical" evidence="1">
    <location>
        <begin position="117"/>
        <end position="137"/>
    </location>
</feature>
<feature type="transmembrane region" description="Helical" evidence="1">
    <location>
        <begin position="30"/>
        <end position="52"/>
    </location>
</feature>
<dbReference type="InterPro" id="IPR004697">
    <property type="entry name" value="AbgT"/>
</dbReference>
<comment type="caution">
    <text evidence="2">The sequence shown here is derived from an EMBL/GenBank/DDBJ whole genome shotgun (WGS) entry which is preliminary data.</text>
</comment>
<feature type="transmembrane region" description="Helical" evidence="1">
    <location>
        <begin position="87"/>
        <end position="105"/>
    </location>
</feature>
<feature type="transmembrane region" description="Helical" evidence="1">
    <location>
        <begin position="143"/>
        <end position="160"/>
    </location>
</feature>
<dbReference type="PANTHER" id="PTHR30282">
    <property type="entry name" value="P-AMINOBENZOYL GLUTAMATE TRANSPORTER"/>
    <property type="match status" value="1"/>
</dbReference>
<evidence type="ECO:0000313" key="2">
    <source>
        <dbReference type="EMBL" id="PRY60193.1"/>
    </source>
</evidence>
<feature type="transmembrane region" description="Helical" evidence="1">
    <location>
        <begin position="418"/>
        <end position="440"/>
    </location>
</feature>
<dbReference type="PANTHER" id="PTHR30282:SF0">
    <property type="entry name" value="P-AMINOBENZOYL-GLUTAMATE TRANSPORT PROTEIN"/>
    <property type="match status" value="1"/>
</dbReference>
<feature type="transmembrane region" description="Helical" evidence="1">
    <location>
        <begin position="265"/>
        <end position="286"/>
    </location>
</feature>
<dbReference type="GO" id="GO:0015558">
    <property type="term" value="F:secondary active p-aminobenzoyl-glutamate transmembrane transporter activity"/>
    <property type="evidence" value="ECO:0007669"/>
    <property type="project" value="InterPro"/>
</dbReference>
<dbReference type="AlphaFoldDB" id="A0A2T0UQK4"/>
<proteinExistence type="predicted"/>
<feature type="transmembrane region" description="Helical" evidence="1">
    <location>
        <begin position="167"/>
        <end position="194"/>
    </location>
</feature>
<feature type="transmembrane region" description="Helical" evidence="1">
    <location>
        <begin position="446"/>
        <end position="464"/>
    </location>
</feature>
<gene>
    <name evidence="2" type="ORF">B0H98_11418</name>
</gene>
<dbReference type="RefSeq" id="WP_106376108.1">
    <property type="nucleotide sequence ID" value="NZ_PVTK01000014.1"/>
</dbReference>
<protein>
    <submittedName>
        <fullName evidence="2">Aminobenzoyl-glutamate transport protein</fullName>
    </submittedName>
</protein>
<keyword evidence="1" id="KW-0812">Transmembrane</keyword>
<feature type="transmembrane region" description="Helical" evidence="1">
    <location>
        <begin position="346"/>
        <end position="365"/>
    </location>
</feature>
<dbReference type="Pfam" id="PF03806">
    <property type="entry name" value="ABG_transport"/>
    <property type="match status" value="1"/>
</dbReference>
<dbReference type="OrthoDB" id="3314392at2"/>
<accession>A0A2T0UQK4</accession>
<feature type="transmembrane region" description="Helical" evidence="1">
    <location>
        <begin position="306"/>
        <end position="325"/>
    </location>
</feature>
<feature type="transmembrane region" description="Helical" evidence="1">
    <location>
        <begin position="385"/>
        <end position="406"/>
    </location>
</feature>
<dbReference type="GO" id="GO:1902604">
    <property type="term" value="P:p-aminobenzoyl-glutamate transmembrane transport"/>
    <property type="evidence" value="ECO:0007669"/>
    <property type="project" value="InterPro"/>
</dbReference>
<dbReference type="EMBL" id="PVTK01000014">
    <property type="protein sequence ID" value="PRY60193.1"/>
    <property type="molecule type" value="Genomic_DNA"/>
</dbReference>
<name>A0A2T0UQK4_9GAMM</name>